<dbReference type="SUPFAM" id="SSF69754">
    <property type="entry name" value="Ribosome binding protein Y (YfiA homologue)"/>
    <property type="match status" value="1"/>
</dbReference>
<dbReference type="Proteomes" id="UP000443582">
    <property type="component" value="Unassembled WGS sequence"/>
</dbReference>
<dbReference type="Gene3D" id="3.30.160.100">
    <property type="entry name" value="Ribosome hibernation promotion factor-like"/>
    <property type="match status" value="1"/>
</dbReference>
<keyword evidence="3" id="KW-1185">Reference proteome</keyword>
<dbReference type="InterPro" id="IPR036567">
    <property type="entry name" value="RHF-like"/>
</dbReference>
<evidence type="ECO:0000256" key="1">
    <source>
        <dbReference type="SAM" id="MobiDB-lite"/>
    </source>
</evidence>
<protein>
    <submittedName>
        <fullName evidence="2">Ribosome-associated translation inhibitor RaiA</fullName>
    </submittedName>
</protein>
<evidence type="ECO:0000313" key="3">
    <source>
        <dbReference type="Proteomes" id="UP000443582"/>
    </source>
</evidence>
<evidence type="ECO:0000313" key="2">
    <source>
        <dbReference type="EMBL" id="RZF22495.1"/>
    </source>
</evidence>
<dbReference type="EMBL" id="QDKL01000001">
    <property type="protein sequence ID" value="RZF22495.1"/>
    <property type="molecule type" value="Genomic_DNA"/>
</dbReference>
<feature type="compositionally biased region" description="Basic residues" evidence="1">
    <location>
        <begin position="92"/>
        <end position="103"/>
    </location>
</feature>
<proteinExistence type="predicted"/>
<dbReference type="InterPro" id="IPR003489">
    <property type="entry name" value="RHF/RaiA"/>
</dbReference>
<accession>A0ABY0IHS3</accession>
<comment type="caution">
    <text evidence="2">The sequence shown here is derived from an EMBL/GenBank/DDBJ whole genome shotgun (WGS) entry which is preliminary data.</text>
</comment>
<gene>
    <name evidence="2" type="primary">raiA</name>
    <name evidence="2" type="ORF">DAY19_01615</name>
</gene>
<sequence length="128" mass="15111">MYFMKVTVSFRHLEHTPALDERIHEKSEKIAKYLDGNLHLKWSCEVRDGREHYAEIEVLGPGFDFHAEAHSENLYKTIDLAVAKIEKQVQKKKEKMRNRKKMPHKDIEILDPESAWLEHEPDIDDMAS</sequence>
<dbReference type="NCBIfam" id="TIGR00741">
    <property type="entry name" value="yfiA"/>
    <property type="match status" value="1"/>
</dbReference>
<organism evidence="2 3">
    <name type="scientific">Halobacteriovorax vibrionivorans</name>
    <dbReference type="NCBI Taxonomy" id="2152716"/>
    <lineage>
        <taxon>Bacteria</taxon>
        <taxon>Pseudomonadati</taxon>
        <taxon>Bdellovibrionota</taxon>
        <taxon>Bacteriovoracia</taxon>
        <taxon>Bacteriovoracales</taxon>
        <taxon>Halobacteriovoraceae</taxon>
        <taxon>Halobacteriovorax</taxon>
    </lineage>
</organism>
<name>A0ABY0IHS3_9BACT</name>
<dbReference type="Pfam" id="PF02482">
    <property type="entry name" value="Ribosomal_S30AE"/>
    <property type="match status" value="1"/>
</dbReference>
<dbReference type="CDD" id="cd00552">
    <property type="entry name" value="RaiA"/>
    <property type="match status" value="1"/>
</dbReference>
<reference evidence="3" key="1">
    <citation type="journal article" date="2019" name="Int. J. Syst. Evol. Microbiol.">
        <title>Halobacteriovorax valvorus sp. nov., a novel prokaryotic predator isolated from coastal seawater of China.</title>
        <authorList>
            <person name="Chen M.-X."/>
        </authorList>
    </citation>
    <scope>NUCLEOTIDE SEQUENCE [LARGE SCALE GENOMIC DNA]</scope>
    <source>
        <strain evidence="3">BL9</strain>
    </source>
</reference>
<feature type="region of interest" description="Disordered" evidence="1">
    <location>
        <begin position="91"/>
        <end position="128"/>
    </location>
</feature>